<feature type="domain" description="Centriolar and ciliogenesis-associated protein HYLS1 C-terminal" evidence="9">
    <location>
        <begin position="215"/>
        <end position="263"/>
    </location>
</feature>
<name>A0A1B6MJI6_9HEMI</name>
<dbReference type="InterPro" id="IPR027918">
    <property type="entry name" value="HYLS1_C_dom"/>
</dbReference>
<protein>
    <recommendedName>
        <fullName evidence="9">Centriolar and ciliogenesis-associated protein HYLS1 C-terminal domain-containing protein</fullName>
    </recommendedName>
</protein>
<dbReference type="EMBL" id="GEBQ01003859">
    <property type="protein sequence ID" value="JAT36118.1"/>
    <property type="molecule type" value="Transcribed_RNA"/>
</dbReference>
<feature type="compositionally biased region" description="Basic and acidic residues" evidence="8">
    <location>
        <begin position="136"/>
        <end position="148"/>
    </location>
</feature>
<evidence type="ECO:0000256" key="7">
    <source>
        <dbReference type="ARBA" id="ARBA00023273"/>
    </source>
</evidence>
<feature type="region of interest" description="Disordered" evidence="8">
    <location>
        <begin position="136"/>
        <end position="157"/>
    </location>
</feature>
<feature type="compositionally biased region" description="Polar residues" evidence="8">
    <location>
        <begin position="56"/>
        <end position="76"/>
    </location>
</feature>
<evidence type="ECO:0000313" key="10">
    <source>
        <dbReference type="EMBL" id="JAT36118.1"/>
    </source>
</evidence>
<reference evidence="10" key="1">
    <citation type="submission" date="2015-11" db="EMBL/GenBank/DDBJ databases">
        <title>De novo transcriptome assembly of four potential Pierce s Disease insect vectors from Arizona vineyards.</title>
        <authorList>
            <person name="Tassone E.E."/>
        </authorList>
    </citation>
    <scope>NUCLEOTIDE SEQUENCE</scope>
</reference>
<keyword evidence="4" id="KW-0963">Cytoplasm</keyword>
<accession>A0A1B6MJI6</accession>
<dbReference type="InterPro" id="IPR052319">
    <property type="entry name" value="Centriolar_ciliogenesis_assoc"/>
</dbReference>
<feature type="region of interest" description="Disordered" evidence="8">
    <location>
        <begin position="47"/>
        <end position="121"/>
    </location>
</feature>
<dbReference type="Pfam" id="PF15311">
    <property type="entry name" value="HYLS1_C"/>
    <property type="match status" value="1"/>
</dbReference>
<evidence type="ECO:0000256" key="4">
    <source>
        <dbReference type="ARBA" id="ARBA00022490"/>
    </source>
</evidence>
<keyword evidence="6" id="KW-0206">Cytoskeleton</keyword>
<feature type="compositionally biased region" description="Pro residues" evidence="8">
    <location>
        <begin position="77"/>
        <end position="88"/>
    </location>
</feature>
<dbReference type="GO" id="GO:0005814">
    <property type="term" value="C:centriole"/>
    <property type="evidence" value="ECO:0007669"/>
    <property type="project" value="UniProtKB-SubCell"/>
</dbReference>
<proteinExistence type="inferred from homology"/>
<evidence type="ECO:0000256" key="2">
    <source>
        <dbReference type="ARBA" id="ARBA00004138"/>
    </source>
</evidence>
<dbReference type="GO" id="GO:0097730">
    <property type="term" value="C:non-motile cilium"/>
    <property type="evidence" value="ECO:0007669"/>
    <property type="project" value="TreeGrafter"/>
</dbReference>
<feature type="region of interest" description="Disordered" evidence="8">
    <location>
        <begin position="183"/>
        <end position="218"/>
    </location>
</feature>
<sequence length="279" mass="31865">MSADLDLDPKEVLMHLAEMGYCNITPKMLDDFINDLQRLILHESKKKKKKAAAILAQQSEDNSSTLPNTTDESSQLSPPPVPPPPPPTLQRKHRHQQGETQWKDTEEVSSTSSESSLAPAKRVLRECTKRISLKNQEKENILKDKSSDPSKVTPGPSKSCDCFWRRIGCKCYEENREVLAQKTRPTKENLAPPRPKSSFIRSWQLTGQPRPGSAPQRSDPVALYHQYQQLWRQQKLPGEARHNDLRWTIREKMLGQEPQPRPLSQASSMSSVSRRLKRM</sequence>
<dbReference type="AlphaFoldDB" id="A0A1B6MJI6"/>
<evidence type="ECO:0000256" key="8">
    <source>
        <dbReference type="SAM" id="MobiDB-lite"/>
    </source>
</evidence>
<feature type="compositionally biased region" description="Low complexity" evidence="8">
    <location>
        <begin position="264"/>
        <end position="273"/>
    </location>
</feature>
<dbReference type="PANTHER" id="PTHR34174">
    <property type="entry name" value="HYDROLETHALUS SYNDROME PROTEIN 1"/>
    <property type="match status" value="1"/>
</dbReference>
<gene>
    <name evidence="10" type="ORF">g.33003</name>
</gene>
<feature type="region of interest" description="Disordered" evidence="8">
    <location>
        <begin position="252"/>
        <end position="279"/>
    </location>
</feature>
<evidence type="ECO:0000256" key="3">
    <source>
        <dbReference type="ARBA" id="ARBA00010091"/>
    </source>
</evidence>
<comment type="subcellular location">
    <subcellularLocation>
        <location evidence="2">Cell projection</location>
        <location evidence="2">Cilium</location>
    </subcellularLocation>
    <subcellularLocation>
        <location evidence="1">Cytoplasm</location>
        <location evidence="1">Cytoskeleton</location>
        <location evidence="1">Microtubule organizing center</location>
        <location evidence="1">Centrosome</location>
        <location evidence="1">Centriole</location>
    </subcellularLocation>
</comment>
<dbReference type="PANTHER" id="PTHR34174:SF1">
    <property type="entry name" value="CENTRIOLAR AND CILIOGENESIS-ASSOCIATED PROTEIN HYLS1"/>
    <property type="match status" value="1"/>
</dbReference>
<keyword evidence="5" id="KW-0970">Cilium biogenesis/degradation</keyword>
<comment type="similarity">
    <text evidence="3">Belongs to the HYLS1 family.</text>
</comment>
<evidence type="ECO:0000256" key="1">
    <source>
        <dbReference type="ARBA" id="ARBA00004114"/>
    </source>
</evidence>
<evidence type="ECO:0000259" key="9">
    <source>
        <dbReference type="Pfam" id="PF15311"/>
    </source>
</evidence>
<evidence type="ECO:0000256" key="6">
    <source>
        <dbReference type="ARBA" id="ARBA00023212"/>
    </source>
</evidence>
<keyword evidence="7" id="KW-0966">Cell projection</keyword>
<dbReference type="GO" id="GO:0060271">
    <property type="term" value="P:cilium assembly"/>
    <property type="evidence" value="ECO:0007669"/>
    <property type="project" value="TreeGrafter"/>
</dbReference>
<evidence type="ECO:0000256" key="5">
    <source>
        <dbReference type="ARBA" id="ARBA00022794"/>
    </source>
</evidence>
<organism evidence="10">
    <name type="scientific">Graphocephala atropunctata</name>
    <dbReference type="NCBI Taxonomy" id="36148"/>
    <lineage>
        <taxon>Eukaryota</taxon>
        <taxon>Metazoa</taxon>
        <taxon>Ecdysozoa</taxon>
        <taxon>Arthropoda</taxon>
        <taxon>Hexapoda</taxon>
        <taxon>Insecta</taxon>
        <taxon>Pterygota</taxon>
        <taxon>Neoptera</taxon>
        <taxon>Paraneoptera</taxon>
        <taxon>Hemiptera</taxon>
        <taxon>Auchenorrhyncha</taxon>
        <taxon>Membracoidea</taxon>
        <taxon>Cicadellidae</taxon>
        <taxon>Cicadellinae</taxon>
        <taxon>Cicadellini</taxon>
        <taxon>Graphocephala</taxon>
    </lineage>
</organism>